<dbReference type="EMBL" id="LR131271">
    <property type="protein sequence ID" value="VDR26482.1"/>
    <property type="molecule type" value="Genomic_DNA"/>
</dbReference>
<organism evidence="1 2">
    <name type="scientific">Raoultella terrigena</name>
    <name type="common">Klebsiella terrigena</name>
    <dbReference type="NCBI Taxonomy" id="577"/>
    <lineage>
        <taxon>Bacteria</taxon>
        <taxon>Pseudomonadati</taxon>
        <taxon>Pseudomonadota</taxon>
        <taxon>Gammaproteobacteria</taxon>
        <taxon>Enterobacterales</taxon>
        <taxon>Enterobacteriaceae</taxon>
        <taxon>Klebsiella/Raoultella group</taxon>
        <taxon>Raoultella</taxon>
    </lineage>
</organism>
<name>A0A3P8KW87_RAOTE</name>
<sequence length="157" mass="18027">MDNLEIPDDELKKYLTKLYLEENLNKKADEDSQRIVKQQTEKLRQITPMLFFQFLAERGVSGKCVSCSSEKLSVPQAFSLEGIKAPAIENGKLNDDLLRSPPYVQYVSFDDVDQPRGILNSYYQMNCLNCGHLTLYRASVVLKWFARHESKEAEGDE</sequence>
<accession>A0A3P8KW87</accession>
<evidence type="ECO:0000313" key="1">
    <source>
        <dbReference type="EMBL" id="VDR26482.1"/>
    </source>
</evidence>
<dbReference type="Proteomes" id="UP000274346">
    <property type="component" value="Chromosome"/>
</dbReference>
<evidence type="ECO:0000313" key="2">
    <source>
        <dbReference type="Proteomes" id="UP000274346"/>
    </source>
</evidence>
<reference evidence="1 2" key="1">
    <citation type="submission" date="2018-12" db="EMBL/GenBank/DDBJ databases">
        <authorList>
            <consortium name="Pathogen Informatics"/>
        </authorList>
    </citation>
    <scope>NUCLEOTIDE SEQUENCE [LARGE SCALE GENOMIC DNA]</scope>
    <source>
        <strain evidence="1 2">NCTC13098</strain>
    </source>
</reference>
<protein>
    <submittedName>
        <fullName evidence="1">Uncharacterized protein</fullName>
    </submittedName>
</protein>
<dbReference type="AlphaFoldDB" id="A0A3P8KW87"/>
<proteinExistence type="predicted"/>
<dbReference type="KEGG" id="rtg:NCTC13098_02833"/>
<gene>
    <name evidence="1" type="ORF">NCTC13098_02833</name>
</gene>